<dbReference type="InterPro" id="IPR008971">
    <property type="entry name" value="HSP40/DnaJ_pept-bd"/>
</dbReference>
<dbReference type="InterPro" id="IPR001305">
    <property type="entry name" value="HSP_DnaJ_Cys-rich_dom"/>
</dbReference>
<protein>
    <submittedName>
        <fullName evidence="10">Uncharacterized protein</fullName>
    </submittedName>
</protein>
<dbReference type="SMART" id="SM00271">
    <property type="entry name" value="DnaJ"/>
    <property type="match status" value="1"/>
</dbReference>
<organism evidence="11">
    <name type="scientific">Spathaspora passalidarum (strain NRRL Y-27907 / 11-Y1)</name>
    <dbReference type="NCBI Taxonomy" id="619300"/>
    <lineage>
        <taxon>Eukaryota</taxon>
        <taxon>Fungi</taxon>
        <taxon>Dikarya</taxon>
        <taxon>Ascomycota</taxon>
        <taxon>Saccharomycotina</taxon>
        <taxon>Pichiomycetes</taxon>
        <taxon>Debaryomycetaceae</taxon>
        <taxon>Spathaspora</taxon>
    </lineage>
</organism>
<dbReference type="GO" id="GO:0051082">
    <property type="term" value="F:unfolded protein binding"/>
    <property type="evidence" value="ECO:0007669"/>
    <property type="project" value="InterPro"/>
</dbReference>
<dbReference type="InParanoid" id="G3ANE4"/>
<keyword evidence="4 6" id="KW-0862">Zinc</keyword>
<dbReference type="InterPro" id="IPR018253">
    <property type="entry name" value="DnaJ_domain_CS"/>
</dbReference>
<keyword evidence="1 6" id="KW-0479">Metal-binding</keyword>
<gene>
    <name evidence="10" type="ORF">SPAPADRAFT_61035</name>
</gene>
<dbReference type="RefSeq" id="XP_007375209.1">
    <property type="nucleotide sequence ID" value="XM_007375147.1"/>
</dbReference>
<feature type="domain" description="CR-type" evidence="9">
    <location>
        <begin position="142"/>
        <end position="227"/>
    </location>
</feature>
<dbReference type="KEGG" id="spaa:SPAPADRAFT_61035"/>
<evidence type="ECO:0000256" key="2">
    <source>
        <dbReference type="ARBA" id="ARBA00022737"/>
    </source>
</evidence>
<dbReference type="InterPro" id="IPR001623">
    <property type="entry name" value="DnaJ_domain"/>
</dbReference>
<dbReference type="PANTHER" id="PTHR43888">
    <property type="entry name" value="DNAJ-LIKE-2, ISOFORM A-RELATED"/>
    <property type="match status" value="1"/>
</dbReference>
<feature type="zinc finger region" description="CR-type" evidence="6">
    <location>
        <begin position="142"/>
        <end position="227"/>
    </location>
</feature>
<dbReference type="InterPro" id="IPR044713">
    <property type="entry name" value="DNJA1/2-like"/>
</dbReference>
<evidence type="ECO:0000256" key="1">
    <source>
        <dbReference type="ARBA" id="ARBA00022723"/>
    </source>
</evidence>
<dbReference type="CDD" id="cd10719">
    <property type="entry name" value="DnaJ_zf"/>
    <property type="match status" value="1"/>
</dbReference>
<dbReference type="SUPFAM" id="SSF57938">
    <property type="entry name" value="DnaJ/Hsp40 cysteine-rich domain"/>
    <property type="match status" value="1"/>
</dbReference>
<keyword evidence="2" id="KW-0677">Repeat</keyword>
<dbReference type="PROSITE" id="PS00636">
    <property type="entry name" value="DNAJ_1"/>
    <property type="match status" value="1"/>
</dbReference>
<dbReference type="Gene3D" id="2.60.260.20">
    <property type="entry name" value="Urease metallochaperone UreE, N-terminal domain"/>
    <property type="match status" value="2"/>
</dbReference>
<sequence length="459" mass="51693">MDDLYEILGVDSRASDIEIKRAYRKLALKYHPDKASAEEREEAEAKFKEISFAYETLIDEQKRDEYDRYGSTGNGFGQGGNYSSNPFEQFFGGSGGEYGGNNFHDFFNNMDDQPGYNHQGRHNRTEDARIDVDVTLEELYTGKTIRITSARNIICTHCKGVGAKPSAVLKQCASCNGEGHVKKIKRVGPGMITQQYVECTTCKGLGKIYRTKDKCKSCHGKRIVEETKILEFEIEKGSPNTGVITKKGEADQFPGKETGDIILTYSCKEHESFDRKQDDLYTKFKIPLVDALSGFSKLVARHLDGRGIKISTPKGKVIRPGDLIKLPGEGMPKKEKKGSWFSSASSKGDLYVEIEIEFPRDNWFVEKNDLLKLRNVLPTDLENKLGEQGINGHTIPDASIEIFTDFTIVKSDDLPSYDGDEQQQQQQQQGNGYDHHQQEYYYGNSGYAQQQQPPECAQM</sequence>
<dbReference type="InterPro" id="IPR036869">
    <property type="entry name" value="J_dom_sf"/>
</dbReference>
<dbReference type="FunCoup" id="G3ANE4">
    <property type="interactions" value="124"/>
</dbReference>
<dbReference type="GO" id="GO:0009408">
    <property type="term" value="P:response to heat"/>
    <property type="evidence" value="ECO:0007669"/>
    <property type="project" value="InterPro"/>
</dbReference>
<dbReference type="EMBL" id="GL996502">
    <property type="protein sequence ID" value="EGW31933.1"/>
    <property type="molecule type" value="Genomic_DNA"/>
</dbReference>
<evidence type="ECO:0000256" key="5">
    <source>
        <dbReference type="ARBA" id="ARBA00023186"/>
    </source>
</evidence>
<name>G3ANE4_SPAPN</name>
<keyword evidence="5" id="KW-0143">Chaperone</keyword>
<accession>G3ANE4</accession>
<dbReference type="InterPro" id="IPR036410">
    <property type="entry name" value="HSP_DnaJ_Cys-rich_dom_sf"/>
</dbReference>
<evidence type="ECO:0000256" key="4">
    <source>
        <dbReference type="ARBA" id="ARBA00022833"/>
    </source>
</evidence>
<dbReference type="InterPro" id="IPR002939">
    <property type="entry name" value="DnaJ_C"/>
</dbReference>
<dbReference type="PROSITE" id="PS50076">
    <property type="entry name" value="DNAJ_2"/>
    <property type="match status" value="1"/>
</dbReference>
<evidence type="ECO:0000259" key="9">
    <source>
        <dbReference type="PROSITE" id="PS51188"/>
    </source>
</evidence>
<dbReference type="Gene3D" id="1.10.287.110">
    <property type="entry name" value="DnaJ domain"/>
    <property type="match status" value="1"/>
</dbReference>
<dbReference type="Pfam" id="PF00226">
    <property type="entry name" value="DnaJ"/>
    <property type="match status" value="1"/>
</dbReference>
<dbReference type="GeneID" id="18873692"/>
<dbReference type="FunFam" id="2.10.230.10:FF:000001">
    <property type="entry name" value="DnaJ subfamily A member 2"/>
    <property type="match status" value="1"/>
</dbReference>
<dbReference type="HOGENOM" id="CLU_017633_10_0_1"/>
<dbReference type="GO" id="GO:0030150">
    <property type="term" value="P:protein import into mitochondrial matrix"/>
    <property type="evidence" value="ECO:0007669"/>
    <property type="project" value="EnsemblFungi"/>
</dbReference>
<dbReference type="STRING" id="619300.G3ANE4"/>
<dbReference type="InterPro" id="IPR012724">
    <property type="entry name" value="DnaJ"/>
</dbReference>
<dbReference type="PROSITE" id="PS51188">
    <property type="entry name" value="ZF_CR"/>
    <property type="match status" value="1"/>
</dbReference>
<dbReference type="Gene3D" id="2.10.230.10">
    <property type="entry name" value="Heat shock protein DnaJ, cysteine-rich domain"/>
    <property type="match status" value="1"/>
</dbReference>
<dbReference type="CDD" id="cd06257">
    <property type="entry name" value="DnaJ"/>
    <property type="match status" value="1"/>
</dbReference>
<dbReference type="eggNOG" id="KOG0712">
    <property type="taxonomic scope" value="Eukaryota"/>
</dbReference>
<dbReference type="Pfam" id="PF00684">
    <property type="entry name" value="DnaJ_CXXCXGXG"/>
    <property type="match status" value="1"/>
</dbReference>
<dbReference type="Proteomes" id="UP000000709">
    <property type="component" value="Unassembled WGS sequence"/>
</dbReference>
<proteinExistence type="inferred from homology"/>
<dbReference type="CDD" id="cd10747">
    <property type="entry name" value="DnaJ_C"/>
    <property type="match status" value="1"/>
</dbReference>
<dbReference type="GO" id="GO:0005741">
    <property type="term" value="C:mitochondrial outer membrane"/>
    <property type="evidence" value="ECO:0007669"/>
    <property type="project" value="EnsemblFungi"/>
</dbReference>
<keyword evidence="3 6" id="KW-0863">Zinc-finger</keyword>
<evidence type="ECO:0000313" key="10">
    <source>
        <dbReference type="EMBL" id="EGW31933.1"/>
    </source>
</evidence>
<dbReference type="OMA" id="IVFHIVE"/>
<dbReference type="GO" id="GO:0008270">
    <property type="term" value="F:zinc ion binding"/>
    <property type="evidence" value="ECO:0007669"/>
    <property type="project" value="UniProtKB-KW"/>
</dbReference>
<dbReference type="GO" id="GO:0005524">
    <property type="term" value="F:ATP binding"/>
    <property type="evidence" value="ECO:0007669"/>
    <property type="project" value="InterPro"/>
</dbReference>
<evidence type="ECO:0000259" key="8">
    <source>
        <dbReference type="PROSITE" id="PS50076"/>
    </source>
</evidence>
<evidence type="ECO:0000313" key="11">
    <source>
        <dbReference type="Proteomes" id="UP000000709"/>
    </source>
</evidence>
<feature type="domain" description="J" evidence="8">
    <location>
        <begin position="3"/>
        <end position="70"/>
    </location>
</feature>
<evidence type="ECO:0000256" key="7">
    <source>
        <dbReference type="SAM" id="MobiDB-lite"/>
    </source>
</evidence>
<evidence type="ECO:0000256" key="3">
    <source>
        <dbReference type="ARBA" id="ARBA00022771"/>
    </source>
</evidence>
<dbReference type="FunFam" id="2.60.260.20:FF:000003">
    <property type="entry name" value="DnaJ subfamily A member 2"/>
    <property type="match status" value="1"/>
</dbReference>
<dbReference type="OrthoDB" id="550424at2759"/>
<dbReference type="SUPFAM" id="SSF49493">
    <property type="entry name" value="HSP40/DnaJ peptide-binding domain"/>
    <property type="match status" value="2"/>
</dbReference>
<dbReference type="SUPFAM" id="SSF46565">
    <property type="entry name" value="Chaperone J-domain"/>
    <property type="match status" value="1"/>
</dbReference>
<reference evidence="10 11" key="1">
    <citation type="journal article" date="2011" name="Proc. Natl. Acad. Sci. U.S.A.">
        <title>Comparative genomics of xylose-fermenting fungi for enhanced biofuel production.</title>
        <authorList>
            <person name="Wohlbach D.J."/>
            <person name="Kuo A."/>
            <person name="Sato T.K."/>
            <person name="Potts K.M."/>
            <person name="Salamov A.A."/>
            <person name="LaButti K.M."/>
            <person name="Sun H."/>
            <person name="Clum A."/>
            <person name="Pangilinan J.L."/>
            <person name="Lindquist E.A."/>
            <person name="Lucas S."/>
            <person name="Lapidus A."/>
            <person name="Jin M."/>
            <person name="Gunawan C."/>
            <person name="Balan V."/>
            <person name="Dale B.E."/>
            <person name="Jeffries T.W."/>
            <person name="Zinkel R."/>
            <person name="Barry K.W."/>
            <person name="Grigoriev I.V."/>
            <person name="Gasch A.P."/>
        </authorList>
    </citation>
    <scope>NUCLEOTIDE SEQUENCE [LARGE SCALE GENOMIC DNA]</scope>
    <source>
        <strain evidence="11">NRRL Y-27907 / 11-Y1</strain>
    </source>
</reference>
<dbReference type="GO" id="GO:0030544">
    <property type="term" value="F:Hsp70 protein binding"/>
    <property type="evidence" value="ECO:0007669"/>
    <property type="project" value="InterPro"/>
</dbReference>
<dbReference type="Pfam" id="PF01556">
    <property type="entry name" value="DnaJ_C"/>
    <property type="match status" value="1"/>
</dbReference>
<dbReference type="GO" id="GO:0006457">
    <property type="term" value="P:protein folding"/>
    <property type="evidence" value="ECO:0007669"/>
    <property type="project" value="InterPro"/>
</dbReference>
<dbReference type="PRINTS" id="PR00625">
    <property type="entry name" value="JDOMAIN"/>
</dbReference>
<evidence type="ECO:0000256" key="6">
    <source>
        <dbReference type="PROSITE-ProRule" id="PRU00546"/>
    </source>
</evidence>
<keyword evidence="11" id="KW-1185">Reference proteome</keyword>
<dbReference type="HAMAP" id="MF_01152">
    <property type="entry name" value="DnaJ"/>
    <property type="match status" value="1"/>
</dbReference>
<feature type="region of interest" description="Disordered" evidence="7">
    <location>
        <begin position="413"/>
        <end position="459"/>
    </location>
</feature>
<dbReference type="AlphaFoldDB" id="G3ANE4"/>
<dbReference type="GO" id="GO:0001671">
    <property type="term" value="F:ATPase activator activity"/>
    <property type="evidence" value="ECO:0007669"/>
    <property type="project" value="EnsemblFungi"/>
</dbReference>